<dbReference type="InterPro" id="IPR032675">
    <property type="entry name" value="LRR_dom_sf"/>
</dbReference>
<organism evidence="3 4">
    <name type="scientific">Hibiscus sabdariffa</name>
    <name type="common">roselle</name>
    <dbReference type="NCBI Taxonomy" id="183260"/>
    <lineage>
        <taxon>Eukaryota</taxon>
        <taxon>Viridiplantae</taxon>
        <taxon>Streptophyta</taxon>
        <taxon>Embryophyta</taxon>
        <taxon>Tracheophyta</taxon>
        <taxon>Spermatophyta</taxon>
        <taxon>Magnoliopsida</taxon>
        <taxon>eudicotyledons</taxon>
        <taxon>Gunneridae</taxon>
        <taxon>Pentapetalae</taxon>
        <taxon>rosids</taxon>
        <taxon>malvids</taxon>
        <taxon>Malvales</taxon>
        <taxon>Malvaceae</taxon>
        <taxon>Malvoideae</taxon>
        <taxon>Hibiscus</taxon>
    </lineage>
</organism>
<evidence type="ECO:0000259" key="2">
    <source>
        <dbReference type="Pfam" id="PF23598"/>
    </source>
</evidence>
<protein>
    <recommendedName>
        <fullName evidence="2">Disease resistance R13L4/SHOC-2-like LRR domain-containing protein</fullName>
    </recommendedName>
</protein>
<dbReference type="PANTHER" id="PTHR15140">
    <property type="entry name" value="TUBULIN-SPECIFIC CHAPERONE E"/>
    <property type="match status" value="1"/>
</dbReference>
<gene>
    <name evidence="3" type="ORF">V6N11_058695</name>
</gene>
<feature type="domain" description="Disease resistance R13L4/SHOC-2-like LRR" evidence="2">
    <location>
        <begin position="1"/>
        <end position="165"/>
    </location>
</feature>
<dbReference type="InterPro" id="IPR055414">
    <property type="entry name" value="LRR_R13L4/SHOC2-like"/>
</dbReference>
<dbReference type="EMBL" id="JBBPBN010000002">
    <property type="protein sequence ID" value="KAK9044804.1"/>
    <property type="molecule type" value="Genomic_DNA"/>
</dbReference>
<dbReference type="Proteomes" id="UP001396334">
    <property type="component" value="Unassembled WGS sequence"/>
</dbReference>
<dbReference type="PANTHER" id="PTHR15140:SF37">
    <property type="entry name" value="UBIQUITIN-LIKE DOMAIN-CONTAINING PROTEIN"/>
    <property type="match status" value="1"/>
</dbReference>
<evidence type="ECO:0000313" key="4">
    <source>
        <dbReference type="Proteomes" id="UP001396334"/>
    </source>
</evidence>
<keyword evidence="1" id="KW-0677">Repeat</keyword>
<proteinExistence type="predicted"/>
<reference evidence="3 4" key="1">
    <citation type="journal article" date="2024" name="G3 (Bethesda)">
        <title>Genome assembly of Hibiscus sabdariffa L. provides insights into metabolisms of medicinal natural products.</title>
        <authorList>
            <person name="Kim T."/>
        </authorList>
    </citation>
    <scope>NUCLEOTIDE SEQUENCE [LARGE SCALE GENOMIC DNA]</scope>
    <source>
        <strain evidence="3">TK-2024</strain>
        <tissue evidence="3">Old leaves</tissue>
    </source>
</reference>
<name>A0ABR2U576_9ROSI</name>
<comment type="caution">
    <text evidence="3">The sequence shown here is derived from an EMBL/GenBank/DDBJ whole genome shotgun (WGS) entry which is preliminary data.</text>
</comment>
<evidence type="ECO:0000313" key="3">
    <source>
        <dbReference type="EMBL" id="KAK9044804.1"/>
    </source>
</evidence>
<sequence>MTNLRVLAICGPFKIQGFNEKKLNENPPIIQAKYLHTLSITSFSERIDPRHLNHLLSSCTSICKLSLVYVKLSKLPELRYLSSNLAYIHLENCELQEDPMPTLEQLPNLRVLELRYDTFQGKKMFCSVQGFSKLECLRLEYLFNQKQWKVDERAMPCLGRLEITTCSRLDMGPVRQRFNKILKEGID</sequence>
<keyword evidence="4" id="KW-1185">Reference proteome</keyword>
<dbReference type="Pfam" id="PF23598">
    <property type="entry name" value="LRR_14"/>
    <property type="match status" value="1"/>
</dbReference>
<evidence type="ECO:0000256" key="1">
    <source>
        <dbReference type="ARBA" id="ARBA00022737"/>
    </source>
</evidence>
<dbReference type="Gene3D" id="3.80.10.10">
    <property type="entry name" value="Ribonuclease Inhibitor"/>
    <property type="match status" value="1"/>
</dbReference>
<dbReference type="SUPFAM" id="SSF52058">
    <property type="entry name" value="L domain-like"/>
    <property type="match status" value="1"/>
</dbReference>
<accession>A0ABR2U576</accession>